<gene>
    <name evidence="1" type="ORF">PPG34_16605</name>
</gene>
<name>A0ABU3KCL6_9BACT</name>
<sequence length="508" mass="56290">MKVLHLAEQTSSASLGFFPLSFLNKRFQQVFPLVPASWLLLLLFMVLEGCAGSLSHYDKLYASLHQGNPEQANQIIVAAEAQYGATSQLLYLMDHGMALHLAGRYEESAKVLEQADAMVEDLYTRQLRNEALSLIVNDAKRPFRGDPYEQVYINVINALNYARLGQLGEALVEARRIDHRLNVLADTVDKEDYQEDPFARYLSGLLYEANGDLSNAFVAYRKSYEAYQRAQSWSEVTIPQTLKQDLLRITQRLNLSNEHAGYKQAFPGISWPSGQNNGQGEIVLIGMHGRAPRLEDQFIDVPISLDALGLLLYTKQLGRNQPQQAGGVDAVLYGLQGEIVRISLPRVVPQKTRVSFGRVIVNGVGGQENYQTELMSSVTAAAKKNLADRLPSVTLRTVARAALKMSTAEGIGYGVSAAGKDEETRNLIHAIVSTLLKVLVITTEEADKRSWRTLPDEIHVSRFFVTPGPLTLKYQSVGRQSNLIGAPKTFTVTVQPGETQILTVFTPE</sequence>
<dbReference type="EMBL" id="JAQOUE010000002">
    <property type="protein sequence ID" value="MDT7043974.1"/>
    <property type="molecule type" value="Genomic_DNA"/>
</dbReference>
<dbReference type="RefSeq" id="WP_313834560.1">
    <property type="nucleotide sequence ID" value="NZ_JAQOUE010000002.1"/>
</dbReference>
<dbReference type="InterPro" id="IPR011990">
    <property type="entry name" value="TPR-like_helical_dom_sf"/>
</dbReference>
<reference evidence="1 2" key="1">
    <citation type="journal article" date="2023" name="ISME J.">
        <title>Cultivation and genomic characterization of novel and ubiquitous marine nitrite-oxidizing bacteria from the Nitrospirales.</title>
        <authorList>
            <person name="Mueller A.J."/>
            <person name="Daebeler A."/>
            <person name="Herbold C.W."/>
            <person name="Kirkegaard R.H."/>
            <person name="Daims H."/>
        </authorList>
    </citation>
    <scope>NUCLEOTIDE SEQUENCE [LARGE SCALE GENOMIC DNA]</scope>
    <source>
        <strain evidence="1 2">EB</strain>
    </source>
</reference>
<evidence type="ECO:0000313" key="1">
    <source>
        <dbReference type="EMBL" id="MDT7043974.1"/>
    </source>
</evidence>
<comment type="caution">
    <text evidence="1">The sequence shown here is derived from an EMBL/GenBank/DDBJ whole genome shotgun (WGS) entry which is preliminary data.</text>
</comment>
<dbReference type="Proteomes" id="UP001250932">
    <property type="component" value="Unassembled WGS sequence"/>
</dbReference>
<protein>
    <recommendedName>
        <fullName evidence="3">Tetratricopeptide repeat protein</fullName>
    </recommendedName>
</protein>
<evidence type="ECO:0008006" key="3">
    <source>
        <dbReference type="Google" id="ProtNLM"/>
    </source>
</evidence>
<evidence type="ECO:0000313" key="2">
    <source>
        <dbReference type="Proteomes" id="UP001250932"/>
    </source>
</evidence>
<dbReference type="Gene3D" id="1.25.40.10">
    <property type="entry name" value="Tetratricopeptide repeat domain"/>
    <property type="match status" value="1"/>
</dbReference>
<organism evidence="1 2">
    <name type="scientific">Candidatus Nitronereus thalassa</name>
    <dbReference type="NCBI Taxonomy" id="3020898"/>
    <lineage>
        <taxon>Bacteria</taxon>
        <taxon>Pseudomonadati</taxon>
        <taxon>Nitrospirota</taxon>
        <taxon>Nitrospiria</taxon>
        <taxon>Nitrospirales</taxon>
        <taxon>Nitrospiraceae</taxon>
        <taxon>Candidatus Nitronereus</taxon>
    </lineage>
</organism>
<keyword evidence="2" id="KW-1185">Reference proteome</keyword>
<dbReference type="SUPFAM" id="SSF48452">
    <property type="entry name" value="TPR-like"/>
    <property type="match status" value="1"/>
</dbReference>
<accession>A0ABU3KCL6</accession>
<proteinExistence type="predicted"/>